<evidence type="ECO:0000313" key="2">
    <source>
        <dbReference type="EMBL" id="MRI81675.1"/>
    </source>
</evidence>
<feature type="transmembrane region" description="Helical" evidence="1">
    <location>
        <begin position="226"/>
        <end position="246"/>
    </location>
</feature>
<sequence length="258" mass="29951">MKLYGRYLKIQLNSQLQHKASFLMLVFGQFLATFTSFLGVYFMMHRFYQVADFTLSEVLLNFSIVAFAFATAELFARGFDSFAQIISNGEFDRMLVRPKNLFIQILGSRMEFSRIGRLIQAVLLFIWAVTNSTITWTPAKILTIIFMWFGATIVFATLFLLYASLCFFTLEGLEFINILTDGGREFGQYPFSIYGEFVLKFLTFIVPLALVQYYPLLYLTDRSDQLYLMFLPLVATLFIFPVYGFWRFALKHYQSTGS</sequence>
<name>A0A6I2GH05_9LACT</name>
<dbReference type="Proteomes" id="UP000430975">
    <property type="component" value="Unassembled WGS sequence"/>
</dbReference>
<feature type="transmembrane region" description="Helical" evidence="1">
    <location>
        <begin position="118"/>
        <end position="139"/>
    </location>
</feature>
<dbReference type="Proteomes" id="UP000469870">
    <property type="component" value="Unassembled WGS sequence"/>
</dbReference>
<accession>A0A6I2GH05</accession>
<dbReference type="PANTHER" id="PTHR36833">
    <property type="entry name" value="SLR0610 PROTEIN-RELATED"/>
    <property type="match status" value="1"/>
</dbReference>
<dbReference type="Pfam" id="PF06182">
    <property type="entry name" value="ABC2_membrane_6"/>
    <property type="match status" value="1"/>
</dbReference>
<dbReference type="EMBL" id="WJQR01000005">
    <property type="protein sequence ID" value="MRI81675.1"/>
    <property type="molecule type" value="Genomic_DNA"/>
</dbReference>
<dbReference type="InterPro" id="IPR010390">
    <property type="entry name" value="ABC-2_transporter-like"/>
</dbReference>
<evidence type="ECO:0000313" key="3">
    <source>
        <dbReference type="EMBL" id="MRI85974.1"/>
    </source>
</evidence>
<feature type="transmembrane region" description="Helical" evidence="1">
    <location>
        <begin position="145"/>
        <end position="170"/>
    </location>
</feature>
<keyword evidence="1" id="KW-0812">Transmembrane</keyword>
<dbReference type="PANTHER" id="PTHR36833:SF1">
    <property type="entry name" value="INTEGRAL MEMBRANE TRANSPORT PROTEIN"/>
    <property type="match status" value="1"/>
</dbReference>
<keyword evidence="4" id="KW-1185">Reference proteome</keyword>
<evidence type="ECO:0000313" key="4">
    <source>
        <dbReference type="Proteomes" id="UP000430975"/>
    </source>
</evidence>
<evidence type="ECO:0000313" key="5">
    <source>
        <dbReference type="Proteomes" id="UP000469870"/>
    </source>
</evidence>
<gene>
    <name evidence="3" type="ORF">GIY09_08860</name>
    <name evidence="2" type="ORF">GIY11_06550</name>
</gene>
<dbReference type="RefSeq" id="WP_153861957.1">
    <property type="nucleotide sequence ID" value="NZ_WJQR01000005.1"/>
</dbReference>
<evidence type="ECO:0008006" key="6">
    <source>
        <dbReference type="Google" id="ProtNLM"/>
    </source>
</evidence>
<protein>
    <recommendedName>
        <fullName evidence="6">ABC transporter permease</fullName>
    </recommendedName>
</protein>
<keyword evidence="1" id="KW-0472">Membrane</keyword>
<feature type="transmembrane region" description="Helical" evidence="1">
    <location>
        <begin position="58"/>
        <end position="76"/>
    </location>
</feature>
<comment type="caution">
    <text evidence="3">The sequence shown here is derived from an EMBL/GenBank/DDBJ whole genome shotgun (WGS) entry which is preliminary data.</text>
</comment>
<keyword evidence="1" id="KW-1133">Transmembrane helix</keyword>
<evidence type="ECO:0000256" key="1">
    <source>
        <dbReference type="SAM" id="Phobius"/>
    </source>
</evidence>
<reference evidence="4 5" key="1">
    <citation type="submission" date="2019-11" db="EMBL/GenBank/DDBJ databases">
        <title>Characterisation of Fundicoccus ignavus gen. nov. sp. nov., a novel genus of the family Aerococcaceae isolated from bulk tank milk.</title>
        <authorList>
            <person name="Siebert A."/>
            <person name="Huptas C."/>
            <person name="Wenning M."/>
            <person name="Scherer S."/>
            <person name="Doll E.V."/>
        </authorList>
    </citation>
    <scope>NUCLEOTIDE SEQUENCE [LARGE SCALE GENOMIC DNA]</scope>
    <source>
        <strain evidence="2 5">DSM 109653</strain>
        <strain evidence="3 4">WS4759</strain>
    </source>
</reference>
<dbReference type="AlphaFoldDB" id="A0A6I2GH05"/>
<feature type="transmembrane region" description="Helical" evidence="1">
    <location>
        <begin position="21"/>
        <end position="43"/>
    </location>
</feature>
<feature type="transmembrane region" description="Helical" evidence="1">
    <location>
        <begin position="191"/>
        <end position="214"/>
    </location>
</feature>
<dbReference type="EMBL" id="WJQS01000008">
    <property type="protein sequence ID" value="MRI85974.1"/>
    <property type="molecule type" value="Genomic_DNA"/>
</dbReference>
<organism evidence="3 4">
    <name type="scientific">Fundicoccus ignavus</name>
    <dbReference type="NCBI Taxonomy" id="2664442"/>
    <lineage>
        <taxon>Bacteria</taxon>
        <taxon>Bacillati</taxon>
        <taxon>Bacillota</taxon>
        <taxon>Bacilli</taxon>
        <taxon>Lactobacillales</taxon>
        <taxon>Aerococcaceae</taxon>
        <taxon>Fundicoccus</taxon>
    </lineage>
</organism>
<proteinExistence type="predicted"/>